<dbReference type="AlphaFoldDB" id="A0A450XJ52"/>
<protein>
    <submittedName>
        <fullName evidence="1">Uncharacterized protein</fullName>
    </submittedName>
</protein>
<reference evidence="1" key="1">
    <citation type="submission" date="2019-02" db="EMBL/GenBank/DDBJ databases">
        <authorList>
            <person name="Gruber-Vodicka R. H."/>
            <person name="Seah K. B. B."/>
        </authorList>
    </citation>
    <scope>NUCLEOTIDE SEQUENCE</scope>
    <source>
        <strain evidence="1">BECK_BZ197</strain>
        <strain evidence="3">BECK_BZ198</strain>
        <strain evidence="2">BECK_BZ199</strain>
    </source>
</reference>
<dbReference type="EMBL" id="CAADGH010000106">
    <property type="protein sequence ID" value="VFK77173.1"/>
    <property type="molecule type" value="Genomic_DNA"/>
</dbReference>
<evidence type="ECO:0000313" key="2">
    <source>
        <dbReference type="EMBL" id="VFK35218.1"/>
    </source>
</evidence>
<evidence type="ECO:0000313" key="1">
    <source>
        <dbReference type="EMBL" id="VFK29294.1"/>
    </source>
</evidence>
<proteinExistence type="predicted"/>
<sequence>MKKRLLFHSNLIYLHCLRFDRLTTNTMYALNILLFDALWRNESHGWTLNRFTDRLGIRSVVLVRLHE</sequence>
<dbReference type="EMBL" id="CAADFQ010000105">
    <property type="protein sequence ID" value="VFK35218.1"/>
    <property type="molecule type" value="Genomic_DNA"/>
</dbReference>
<accession>A0A450XJ52</accession>
<gene>
    <name evidence="1" type="ORF">BECKMB1821G_GA0114241_104717</name>
    <name evidence="3" type="ORF">BECKMB1821H_GA0114242_11063</name>
    <name evidence="2" type="ORF">BECKMB1821I_GA0114274_11053</name>
</gene>
<evidence type="ECO:0000313" key="3">
    <source>
        <dbReference type="EMBL" id="VFK77173.1"/>
    </source>
</evidence>
<name>A0A450XJ52_9GAMM</name>
<organism evidence="1">
    <name type="scientific">Candidatus Kentrum sp. MB</name>
    <dbReference type="NCBI Taxonomy" id="2138164"/>
    <lineage>
        <taxon>Bacteria</taxon>
        <taxon>Pseudomonadati</taxon>
        <taxon>Pseudomonadota</taxon>
        <taxon>Gammaproteobacteria</taxon>
        <taxon>Candidatus Kentrum</taxon>
    </lineage>
</organism>
<dbReference type="EMBL" id="CAADFO010000047">
    <property type="protein sequence ID" value="VFK29294.1"/>
    <property type="molecule type" value="Genomic_DNA"/>
</dbReference>